<protein>
    <submittedName>
        <fullName evidence="1">Uncharacterized protein</fullName>
    </submittedName>
</protein>
<accession>A0ACC1IUK2</accession>
<sequence>MTYLSGIHGSLPIAQVLYGQSSPSGHLPFTYPCYEYQARDTIWQSQSAEYAPQWPFGFGLGYSQMVYSNLTVDLAELHPSKPITVHMTMCNAGIFDQHEPIMLYTTQSFCTGYKLELFHLHKFDKVKIKAGTVTSISFTLAVKELGYFNHHLIRVLGPLPVNITINALTPYEHTVTVNLAV</sequence>
<keyword evidence="2" id="KW-1185">Reference proteome</keyword>
<evidence type="ECO:0000313" key="2">
    <source>
        <dbReference type="Proteomes" id="UP001150581"/>
    </source>
</evidence>
<proteinExistence type="predicted"/>
<name>A0ACC1IUK2_9FUNG</name>
<reference evidence="1" key="1">
    <citation type="submission" date="2022-07" db="EMBL/GenBank/DDBJ databases">
        <title>Phylogenomic reconstructions and comparative analyses of Kickxellomycotina fungi.</title>
        <authorList>
            <person name="Reynolds N.K."/>
            <person name="Stajich J.E."/>
            <person name="Barry K."/>
            <person name="Grigoriev I.V."/>
            <person name="Crous P."/>
            <person name="Smith M.E."/>
        </authorList>
    </citation>
    <scope>NUCLEOTIDE SEQUENCE</scope>
    <source>
        <strain evidence="1">Benny 63K</strain>
    </source>
</reference>
<evidence type="ECO:0000313" key="1">
    <source>
        <dbReference type="EMBL" id="KAJ1901202.1"/>
    </source>
</evidence>
<comment type="caution">
    <text evidence="1">The sequence shown here is derived from an EMBL/GenBank/DDBJ whole genome shotgun (WGS) entry which is preliminary data.</text>
</comment>
<dbReference type="EMBL" id="JANBPG010000039">
    <property type="protein sequence ID" value="KAJ1901202.1"/>
    <property type="molecule type" value="Genomic_DNA"/>
</dbReference>
<gene>
    <name evidence="1" type="ORF">LPJ66_000948</name>
</gene>
<dbReference type="Proteomes" id="UP001150581">
    <property type="component" value="Unassembled WGS sequence"/>
</dbReference>
<organism evidence="1 2">
    <name type="scientific">Kickxella alabastrina</name>
    <dbReference type="NCBI Taxonomy" id="61397"/>
    <lineage>
        <taxon>Eukaryota</taxon>
        <taxon>Fungi</taxon>
        <taxon>Fungi incertae sedis</taxon>
        <taxon>Zoopagomycota</taxon>
        <taxon>Kickxellomycotina</taxon>
        <taxon>Kickxellomycetes</taxon>
        <taxon>Kickxellales</taxon>
        <taxon>Kickxellaceae</taxon>
        <taxon>Kickxella</taxon>
    </lineage>
</organism>